<dbReference type="EMBL" id="QJKJ01002557">
    <property type="protein sequence ID" value="RDY02329.1"/>
    <property type="molecule type" value="Genomic_DNA"/>
</dbReference>
<evidence type="ECO:0000256" key="1">
    <source>
        <dbReference type="SAM" id="MobiDB-lite"/>
    </source>
</evidence>
<comment type="caution">
    <text evidence="2">The sequence shown here is derived from an EMBL/GenBank/DDBJ whole genome shotgun (WGS) entry which is preliminary data.</text>
</comment>
<dbReference type="Proteomes" id="UP000257109">
    <property type="component" value="Unassembled WGS sequence"/>
</dbReference>
<keyword evidence="3" id="KW-1185">Reference proteome</keyword>
<dbReference type="AlphaFoldDB" id="A0A371HHV1"/>
<proteinExistence type="predicted"/>
<feature type="compositionally biased region" description="Polar residues" evidence="1">
    <location>
        <begin position="15"/>
        <end position="28"/>
    </location>
</feature>
<name>A0A371HHV1_MUCPR</name>
<gene>
    <name evidence="2" type="ORF">CR513_14225</name>
</gene>
<organism evidence="2 3">
    <name type="scientific">Mucuna pruriens</name>
    <name type="common">Velvet bean</name>
    <name type="synonym">Dolichos pruriens</name>
    <dbReference type="NCBI Taxonomy" id="157652"/>
    <lineage>
        <taxon>Eukaryota</taxon>
        <taxon>Viridiplantae</taxon>
        <taxon>Streptophyta</taxon>
        <taxon>Embryophyta</taxon>
        <taxon>Tracheophyta</taxon>
        <taxon>Spermatophyta</taxon>
        <taxon>Magnoliopsida</taxon>
        <taxon>eudicotyledons</taxon>
        <taxon>Gunneridae</taxon>
        <taxon>Pentapetalae</taxon>
        <taxon>rosids</taxon>
        <taxon>fabids</taxon>
        <taxon>Fabales</taxon>
        <taxon>Fabaceae</taxon>
        <taxon>Papilionoideae</taxon>
        <taxon>50 kb inversion clade</taxon>
        <taxon>NPAAA clade</taxon>
        <taxon>indigoferoid/millettioid clade</taxon>
        <taxon>Phaseoleae</taxon>
        <taxon>Mucuna</taxon>
    </lineage>
</organism>
<feature type="compositionally biased region" description="Basic and acidic residues" evidence="1">
    <location>
        <begin position="29"/>
        <end position="51"/>
    </location>
</feature>
<evidence type="ECO:0000313" key="3">
    <source>
        <dbReference type="Proteomes" id="UP000257109"/>
    </source>
</evidence>
<reference evidence="2" key="1">
    <citation type="submission" date="2018-05" db="EMBL/GenBank/DDBJ databases">
        <title>Draft genome of Mucuna pruriens seed.</title>
        <authorList>
            <person name="Nnadi N.E."/>
            <person name="Vos R."/>
            <person name="Hasami M.H."/>
            <person name="Devisetty U.K."/>
            <person name="Aguiy J.C."/>
        </authorList>
    </citation>
    <scope>NUCLEOTIDE SEQUENCE [LARGE SCALE GENOMIC DNA]</scope>
    <source>
        <strain evidence="2">JCA_2017</strain>
    </source>
</reference>
<protein>
    <submittedName>
        <fullName evidence="2">Uncharacterized protein</fullName>
    </submittedName>
</protein>
<feature type="non-terminal residue" evidence="2">
    <location>
        <position position="1"/>
    </location>
</feature>
<evidence type="ECO:0000313" key="2">
    <source>
        <dbReference type="EMBL" id="RDY02329.1"/>
    </source>
</evidence>
<accession>A0A371HHV1</accession>
<feature type="region of interest" description="Disordered" evidence="1">
    <location>
        <begin position="15"/>
        <end position="52"/>
    </location>
</feature>
<sequence length="103" mass="11699">MIMLIKLKCPQEYGRSTQAPNLRPNSLQEGKDDAYMEGHGHIPHEGFKEEETPAFEGLMTRGRLKKLQGKDLVSTHEDIEEEQEEKVINRLPTGNIIQNAARS</sequence>